<dbReference type="CDD" id="cd07984">
    <property type="entry name" value="LPLAT_LABLAT-like"/>
    <property type="match status" value="1"/>
</dbReference>
<comment type="caution">
    <text evidence="9">The sequence shown here is derived from an EMBL/GenBank/DDBJ whole genome shotgun (WGS) entry which is preliminary data.</text>
</comment>
<keyword evidence="8" id="KW-1133">Transmembrane helix</keyword>
<evidence type="ECO:0000256" key="1">
    <source>
        <dbReference type="ARBA" id="ARBA00004533"/>
    </source>
</evidence>
<proteinExistence type="predicted"/>
<dbReference type="Proteomes" id="UP000741360">
    <property type="component" value="Unassembled WGS sequence"/>
</dbReference>
<evidence type="ECO:0000313" key="10">
    <source>
        <dbReference type="Proteomes" id="UP000741360"/>
    </source>
</evidence>
<dbReference type="GO" id="GO:0016746">
    <property type="term" value="F:acyltransferase activity"/>
    <property type="evidence" value="ECO:0007669"/>
    <property type="project" value="UniProtKB-KW"/>
</dbReference>
<keyword evidence="3" id="KW-0997">Cell inner membrane</keyword>
<feature type="region of interest" description="Disordered" evidence="7">
    <location>
        <begin position="310"/>
        <end position="339"/>
    </location>
</feature>
<reference evidence="9" key="1">
    <citation type="submission" date="2020-07" db="EMBL/GenBank/DDBJ databases">
        <title>Huge and variable diversity of episymbiotic CPR bacteria and DPANN archaea in groundwater ecosystems.</title>
        <authorList>
            <person name="He C.Y."/>
            <person name="Keren R."/>
            <person name="Whittaker M."/>
            <person name="Farag I.F."/>
            <person name="Doudna J."/>
            <person name="Cate J.H.D."/>
            <person name="Banfield J.F."/>
        </authorList>
    </citation>
    <scope>NUCLEOTIDE SEQUENCE</scope>
    <source>
        <strain evidence="9">NC_groundwater_717_Ag_S-0.2um_59_8</strain>
    </source>
</reference>
<dbReference type="GO" id="GO:0009247">
    <property type="term" value="P:glycolipid biosynthetic process"/>
    <property type="evidence" value="ECO:0007669"/>
    <property type="project" value="UniProtKB-ARBA"/>
</dbReference>
<name>A0A932GPB3_UNCTE</name>
<evidence type="ECO:0000256" key="4">
    <source>
        <dbReference type="ARBA" id="ARBA00022679"/>
    </source>
</evidence>
<dbReference type="PANTHER" id="PTHR30606:SF10">
    <property type="entry name" value="PHOSPHATIDYLINOSITOL MANNOSIDE ACYLTRANSFERASE"/>
    <property type="match status" value="1"/>
</dbReference>
<evidence type="ECO:0000256" key="5">
    <source>
        <dbReference type="ARBA" id="ARBA00023136"/>
    </source>
</evidence>
<organism evidence="9 10">
    <name type="scientific">Tectimicrobiota bacterium</name>
    <dbReference type="NCBI Taxonomy" id="2528274"/>
    <lineage>
        <taxon>Bacteria</taxon>
        <taxon>Pseudomonadati</taxon>
        <taxon>Nitrospinota/Tectimicrobiota group</taxon>
        <taxon>Candidatus Tectimicrobiota</taxon>
    </lineage>
</organism>
<dbReference type="Pfam" id="PF03279">
    <property type="entry name" value="Lip_A_acyltrans"/>
    <property type="match status" value="1"/>
</dbReference>
<dbReference type="GO" id="GO:0005886">
    <property type="term" value="C:plasma membrane"/>
    <property type="evidence" value="ECO:0007669"/>
    <property type="project" value="UniProtKB-SubCell"/>
</dbReference>
<comment type="subcellular location">
    <subcellularLocation>
        <location evidence="1">Cell inner membrane</location>
    </subcellularLocation>
</comment>
<gene>
    <name evidence="9" type="ORF">HYY65_07215</name>
</gene>
<dbReference type="EMBL" id="JACPSX010000130">
    <property type="protein sequence ID" value="MBI3014833.1"/>
    <property type="molecule type" value="Genomic_DNA"/>
</dbReference>
<evidence type="ECO:0000313" key="9">
    <source>
        <dbReference type="EMBL" id="MBI3014833.1"/>
    </source>
</evidence>
<dbReference type="AlphaFoldDB" id="A0A932GPB3"/>
<keyword evidence="2" id="KW-1003">Cell membrane</keyword>
<evidence type="ECO:0000256" key="7">
    <source>
        <dbReference type="SAM" id="MobiDB-lite"/>
    </source>
</evidence>
<evidence type="ECO:0000256" key="3">
    <source>
        <dbReference type="ARBA" id="ARBA00022519"/>
    </source>
</evidence>
<dbReference type="PANTHER" id="PTHR30606">
    <property type="entry name" value="LIPID A BIOSYNTHESIS LAUROYL ACYLTRANSFERASE"/>
    <property type="match status" value="1"/>
</dbReference>
<protein>
    <submittedName>
        <fullName evidence="9">Lysophospholipid acyltransferase family protein</fullName>
    </submittedName>
</protein>
<keyword evidence="8" id="KW-0812">Transmembrane</keyword>
<evidence type="ECO:0000256" key="2">
    <source>
        <dbReference type="ARBA" id="ARBA00022475"/>
    </source>
</evidence>
<accession>A0A932GPB3</accession>
<keyword evidence="4" id="KW-0808">Transferase</keyword>
<evidence type="ECO:0000256" key="6">
    <source>
        <dbReference type="ARBA" id="ARBA00023315"/>
    </source>
</evidence>
<evidence type="ECO:0000256" key="8">
    <source>
        <dbReference type="SAM" id="Phobius"/>
    </source>
</evidence>
<feature type="transmembrane region" description="Helical" evidence="8">
    <location>
        <begin position="14"/>
        <end position="36"/>
    </location>
</feature>
<feature type="compositionally biased region" description="Basic and acidic residues" evidence="7">
    <location>
        <begin position="329"/>
        <end position="339"/>
    </location>
</feature>
<keyword evidence="6 9" id="KW-0012">Acyltransferase</keyword>
<keyword evidence="5 8" id="KW-0472">Membrane</keyword>
<sequence length="339" mass="38855">MGISEFFQLPLNRFIFSFLSPLLSYTYLLLLGKIYFWLRPGERRLVVENILEVLQGRKTAGDLERIIRATFRGIFHHYAEKLFQAYHEYEGVVTYLRKKVRISGMEHIDRALKQGRGVLLVTAHFGGVEFLPAVLALQHYHPYMVVKFKTPSLRRSLEERAARVGITPVDADEGTSFFRLAKILKRNKIVITECDEVESINPSTAGCGSMFGVPVYIDRSIDLLQYIDRSIDRWQRKTGAQVLGIFLIRNGLGGYHLSVEPLEASEFSPGSVTCGLLNLLEKYILQYPDQWYQWKNWKRLRAGADFISHQVPSHPRRQGYSRPGVRGVQPEHRMPGTAA</sequence>
<dbReference type="InterPro" id="IPR004960">
    <property type="entry name" value="LipA_acyltrans"/>
</dbReference>